<reference evidence="2 3" key="1">
    <citation type="submission" date="2023-08" db="EMBL/GenBank/DDBJ databases">
        <title>Black Yeasts Isolated from many extreme environments.</title>
        <authorList>
            <person name="Coleine C."/>
            <person name="Stajich J.E."/>
            <person name="Selbmann L."/>
        </authorList>
    </citation>
    <scope>NUCLEOTIDE SEQUENCE [LARGE SCALE GENOMIC DNA]</scope>
    <source>
        <strain evidence="2 3">CCFEE 5885</strain>
    </source>
</reference>
<organism evidence="2 3">
    <name type="scientific">Lithohypha guttulata</name>
    <dbReference type="NCBI Taxonomy" id="1690604"/>
    <lineage>
        <taxon>Eukaryota</taxon>
        <taxon>Fungi</taxon>
        <taxon>Dikarya</taxon>
        <taxon>Ascomycota</taxon>
        <taxon>Pezizomycotina</taxon>
        <taxon>Eurotiomycetes</taxon>
        <taxon>Chaetothyriomycetidae</taxon>
        <taxon>Chaetothyriales</taxon>
        <taxon>Trichomeriaceae</taxon>
        <taxon>Lithohypha</taxon>
    </lineage>
</organism>
<sequence length="626" mass="68589">MPSLFASSANQRSQSLPGTPQHPTDGPYVRRGSVTLEALTRGIRRKSELEVVLDGKDEFVRTYSTFDQIKGHVQLNFAKDTLIGDLNIVFEGQAQTFVERIAAASATSGRTTGRHIFLRVQQPISSEWLPENMLAKANATYIIPFTFVVPDRLLPYVCSHNVENDEVRKAHLRLPPSIGDPLLSGAGNFLMDDLSPEMAKICYSIKAKVGKVSPATGRLLDVEEKIARLRIVSTREEEPPLSIGEESTSYVLRKEKNVRKGVFKVGKKLGRLTAEVAQPRSLRLPALRSTYNLPVTTMAAVTLRFDPATQQEQPPQMANLSAKLRVYTFFGAAAYKMIPELSRRDIWSTVHGMYPETVTLSCRNIGSVTWTKHNPESSKRMSSGDGDELKRRESNFSTESSTSSSSSASIPGASSAYDSSSPFYTAKVLVPISLPHTATSEDTNQTTTRSPVSLNRNSKRIVFVPTFHSCIISRTYALELGLSFHPASSSGTSSNTLSHSSLTLRTPIQISQEGTEAVAADEGDAIFDLSLVEGTDEYDEAMARHLDQQLNFSNPFARDSSGGRPEAIPEYEEVQTTNLPRPGTVPRHASIAVTPSSQTGEQPPEYYSPFRTPGAGATGRRVSIRS</sequence>
<feature type="compositionally biased region" description="Low complexity" evidence="1">
    <location>
        <begin position="395"/>
        <end position="411"/>
    </location>
</feature>
<name>A0ABR0KGU5_9EURO</name>
<dbReference type="EMBL" id="JAVRRG010000025">
    <property type="protein sequence ID" value="KAK5095858.1"/>
    <property type="molecule type" value="Genomic_DNA"/>
</dbReference>
<comment type="caution">
    <text evidence="2">The sequence shown here is derived from an EMBL/GenBank/DDBJ whole genome shotgun (WGS) entry which is preliminary data.</text>
</comment>
<gene>
    <name evidence="2" type="ORF">LTR24_002822</name>
</gene>
<dbReference type="InterPro" id="IPR039634">
    <property type="entry name" value="Bul1-like"/>
</dbReference>
<keyword evidence="3" id="KW-1185">Reference proteome</keyword>
<evidence type="ECO:0000313" key="2">
    <source>
        <dbReference type="EMBL" id="KAK5095858.1"/>
    </source>
</evidence>
<dbReference type="PANTHER" id="PTHR31904:SF1">
    <property type="entry name" value="BYPASS OF STOP CODON PROTEIN 5-RELATED"/>
    <property type="match status" value="1"/>
</dbReference>
<dbReference type="InterPro" id="IPR014752">
    <property type="entry name" value="Arrestin-like_C"/>
</dbReference>
<accession>A0ABR0KGU5</accession>
<evidence type="ECO:0000256" key="1">
    <source>
        <dbReference type="SAM" id="MobiDB-lite"/>
    </source>
</evidence>
<feature type="compositionally biased region" description="Polar residues" evidence="1">
    <location>
        <begin position="1"/>
        <end position="22"/>
    </location>
</feature>
<evidence type="ECO:0000313" key="3">
    <source>
        <dbReference type="Proteomes" id="UP001345013"/>
    </source>
</evidence>
<dbReference type="Gene3D" id="2.60.40.640">
    <property type="match status" value="1"/>
</dbReference>
<feature type="region of interest" description="Disordered" evidence="1">
    <location>
        <begin position="1"/>
        <end position="29"/>
    </location>
</feature>
<dbReference type="PANTHER" id="PTHR31904">
    <property type="entry name" value="BYPASS OF STOP CODON PROTEIN 5-RELATED"/>
    <property type="match status" value="1"/>
</dbReference>
<proteinExistence type="predicted"/>
<protein>
    <recommendedName>
        <fullName evidence="4">Arrestin-like N-terminal domain-containing protein</fullName>
    </recommendedName>
</protein>
<dbReference type="Proteomes" id="UP001345013">
    <property type="component" value="Unassembled WGS sequence"/>
</dbReference>
<evidence type="ECO:0008006" key="4">
    <source>
        <dbReference type="Google" id="ProtNLM"/>
    </source>
</evidence>
<feature type="region of interest" description="Disordered" evidence="1">
    <location>
        <begin position="369"/>
        <end position="411"/>
    </location>
</feature>
<feature type="region of interest" description="Disordered" evidence="1">
    <location>
        <begin position="576"/>
        <end position="626"/>
    </location>
</feature>